<dbReference type="EMBL" id="CP042305">
    <property type="protein sequence ID" value="QDZ14041.1"/>
    <property type="molecule type" value="Genomic_DNA"/>
</dbReference>
<keyword evidence="2" id="KW-1133">Transmembrane helix</keyword>
<name>A0A5B8M1X1_9MICO</name>
<organism evidence="3 4">
    <name type="scientific">Humibacter ginsenosidimutans</name>
    <dbReference type="NCBI Taxonomy" id="2599293"/>
    <lineage>
        <taxon>Bacteria</taxon>
        <taxon>Bacillati</taxon>
        <taxon>Actinomycetota</taxon>
        <taxon>Actinomycetes</taxon>
        <taxon>Micrococcales</taxon>
        <taxon>Microbacteriaceae</taxon>
        <taxon>Humibacter</taxon>
    </lineage>
</organism>
<dbReference type="KEGG" id="huw:FPZ11_03925"/>
<evidence type="ECO:0000313" key="4">
    <source>
        <dbReference type="Proteomes" id="UP000320216"/>
    </source>
</evidence>
<keyword evidence="4" id="KW-1185">Reference proteome</keyword>
<protein>
    <submittedName>
        <fullName evidence="3">Uncharacterized protein</fullName>
    </submittedName>
</protein>
<evidence type="ECO:0000256" key="1">
    <source>
        <dbReference type="SAM" id="MobiDB-lite"/>
    </source>
</evidence>
<keyword evidence="2" id="KW-0812">Transmembrane</keyword>
<reference evidence="3 4" key="1">
    <citation type="submission" date="2019-07" db="EMBL/GenBank/DDBJ databases">
        <title>Full genome sequence of Humibacter sp. WJ7-1.</title>
        <authorList>
            <person name="Im W.-T."/>
        </authorList>
    </citation>
    <scope>NUCLEOTIDE SEQUENCE [LARGE SCALE GENOMIC DNA]</scope>
    <source>
        <strain evidence="3 4">WJ7-1</strain>
    </source>
</reference>
<keyword evidence="2" id="KW-0472">Membrane</keyword>
<evidence type="ECO:0000256" key="2">
    <source>
        <dbReference type="SAM" id="Phobius"/>
    </source>
</evidence>
<accession>A0A5B8M1X1</accession>
<feature type="compositionally biased region" description="Basic and acidic residues" evidence="1">
    <location>
        <begin position="182"/>
        <end position="193"/>
    </location>
</feature>
<dbReference type="OrthoDB" id="5125431at2"/>
<gene>
    <name evidence="3" type="ORF">FPZ11_03925</name>
</gene>
<proteinExistence type="predicted"/>
<feature type="region of interest" description="Disordered" evidence="1">
    <location>
        <begin position="166"/>
        <end position="225"/>
    </location>
</feature>
<dbReference type="RefSeq" id="WP_146318550.1">
    <property type="nucleotide sequence ID" value="NZ_CP042305.1"/>
</dbReference>
<dbReference type="AlphaFoldDB" id="A0A5B8M1X1"/>
<sequence>MQWWNDFWDWFTSSDAQPVIFTGAVILVSIIVSGLLSAWIARGAIRGLLTRSEREQKAAAVAALVDAAVEASVWNSLTPAEQVLSDRSVGQADILVRLLPVKGAGVAADWVAHQLSELKRNSATYGYSLEPAIVEFRDRLVEWQNKPRRARRLFLEDLQRWRFERTSSSDAAGVEQQQDAWVAREHHDRHAEADAAPADVTHAAEPAAASADSAPEPIADTQVLDDYEIAGPVGAYSARKSTGLEAD</sequence>
<feature type="transmembrane region" description="Helical" evidence="2">
    <location>
        <begin position="20"/>
        <end position="41"/>
    </location>
</feature>
<feature type="compositionally biased region" description="Polar residues" evidence="1">
    <location>
        <begin position="168"/>
        <end position="179"/>
    </location>
</feature>
<dbReference type="Proteomes" id="UP000320216">
    <property type="component" value="Chromosome"/>
</dbReference>
<evidence type="ECO:0000313" key="3">
    <source>
        <dbReference type="EMBL" id="QDZ14041.1"/>
    </source>
</evidence>
<feature type="compositionally biased region" description="Low complexity" evidence="1">
    <location>
        <begin position="194"/>
        <end position="220"/>
    </location>
</feature>